<accession>A0A2W4R1D8</accession>
<comment type="caution">
    <text evidence="9">The sequence shown here is derived from an EMBL/GenBank/DDBJ whole genome shotgun (WGS) entry which is preliminary data.</text>
</comment>
<evidence type="ECO:0000313" key="9">
    <source>
        <dbReference type="EMBL" id="PZN77842.1"/>
    </source>
</evidence>
<dbReference type="InterPro" id="IPR001179">
    <property type="entry name" value="PPIase_FKBP_dom"/>
</dbReference>
<evidence type="ECO:0000256" key="2">
    <source>
        <dbReference type="ARBA" id="ARBA00006577"/>
    </source>
</evidence>
<dbReference type="InterPro" id="IPR046357">
    <property type="entry name" value="PPIase_dom_sf"/>
</dbReference>
<name>A0A2W4R1D8_9GAMM</name>
<evidence type="ECO:0000256" key="1">
    <source>
        <dbReference type="ARBA" id="ARBA00000971"/>
    </source>
</evidence>
<evidence type="ECO:0000259" key="8">
    <source>
        <dbReference type="PROSITE" id="PS50059"/>
    </source>
</evidence>
<organism evidence="9 10">
    <name type="scientific">Candidatus Methylumidiphilus alinenensis</name>
    <dbReference type="NCBI Taxonomy" id="2202197"/>
    <lineage>
        <taxon>Bacteria</taxon>
        <taxon>Pseudomonadati</taxon>
        <taxon>Pseudomonadota</taxon>
        <taxon>Gammaproteobacteria</taxon>
        <taxon>Methylococcales</taxon>
        <taxon>Candidatus Methylumidiphilus</taxon>
    </lineage>
</organism>
<evidence type="ECO:0000256" key="3">
    <source>
        <dbReference type="ARBA" id="ARBA00023110"/>
    </source>
</evidence>
<dbReference type="Proteomes" id="UP000249396">
    <property type="component" value="Unassembled WGS sequence"/>
</dbReference>
<dbReference type="PANTHER" id="PTHR43811">
    <property type="entry name" value="FKBP-TYPE PEPTIDYL-PROLYL CIS-TRANS ISOMERASE FKPA"/>
    <property type="match status" value="1"/>
</dbReference>
<dbReference type="SUPFAM" id="SSF54534">
    <property type="entry name" value="FKBP-like"/>
    <property type="match status" value="1"/>
</dbReference>
<keyword evidence="7" id="KW-0732">Signal</keyword>
<protein>
    <recommendedName>
        <fullName evidence="6">Peptidyl-prolyl cis-trans isomerase</fullName>
        <ecNumber evidence="6">5.2.1.8</ecNumber>
    </recommendedName>
</protein>
<evidence type="ECO:0000256" key="7">
    <source>
        <dbReference type="SAM" id="SignalP"/>
    </source>
</evidence>
<dbReference type="AlphaFoldDB" id="A0A2W4R1D8"/>
<keyword evidence="3 5" id="KW-0697">Rotamase</keyword>
<dbReference type="InterPro" id="IPR000774">
    <property type="entry name" value="PPIase_FKBP_N"/>
</dbReference>
<dbReference type="PANTHER" id="PTHR43811:SF57">
    <property type="entry name" value="FKBP-TYPE PEPTIDYL-PROLYL CIS-TRANS ISOMERASE FKPA-RELATED"/>
    <property type="match status" value="1"/>
</dbReference>
<dbReference type="GO" id="GO:0006457">
    <property type="term" value="P:protein folding"/>
    <property type="evidence" value="ECO:0007669"/>
    <property type="project" value="InterPro"/>
</dbReference>
<dbReference type="Gene3D" id="6.10.250.2970">
    <property type="match status" value="1"/>
</dbReference>
<reference evidence="9 10" key="1">
    <citation type="journal article" date="2018" name="Aquat. Microb. Ecol.">
        <title>Gammaproteobacterial methanotrophs dominate.</title>
        <authorList>
            <person name="Rissanen A.J."/>
            <person name="Saarenheimo J."/>
            <person name="Tiirola M."/>
            <person name="Peura S."/>
            <person name="Aalto S.L."/>
            <person name="Karvinen A."/>
            <person name="Nykanen H."/>
        </authorList>
    </citation>
    <scope>NUCLEOTIDE SEQUENCE [LARGE SCALE GENOMIC DNA]</scope>
    <source>
        <strain evidence="9">AMbin10</strain>
    </source>
</reference>
<dbReference type="EMBL" id="QJPH01000329">
    <property type="protein sequence ID" value="PZN77842.1"/>
    <property type="molecule type" value="Genomic_DNA"/>
</dbReference>
<proteinExistence type="inferred from homology"/>
<sequence length="153" mass="16630">MRKMLWVSSMLAVFSFSFLGACTKEDSELNRKAGESFLAENRAKEGVVVTASGLQYQVLKEGNGQQPLTSDSVTVNYKGSLIGGKEFDKGENITFPLNGVIPGWTEGLQLMKEGAKYRFFIPSALAYGESGAARVIPPNSALVFDVDLVKVNR</sequence>
<dbReference type="GO" id="GO:0003755">
    <property type="term" value="F:peptidyl-prolyl cis-trans isomerase activity"/>
    <property type="evidence" value="ECO:0007669"/>
    <property type="project" value="UniProtKB-UniRule"/>
</dbReference>
<evidence type="ECO:0000256" key="6">
    <source>
        <dbReference type="RuleBase" id="RU003915"/>
    </source>
</evidence>
<comment type="similarity">
    <text evidence="2 6">Belongs to the FKBP-type PPIase family.</text>
</comment>
<comment type="catalytic activity">
    <reaction evidence="1 5 6">
        <text>[protein]-peptidylproline (omega=180) = [protein]-peptidylproline (omega=0)</text>
        <dbReference type="Rhea" id="RHEA:16237"/>
        <dbReference type="Rhea" id="RHEA-COMP:10747"/>
        <dbReference type="Rhea" id="RHEA-COMP:10748"/>
        <dbReference type="ChEBI" id="CHEBI:83833"/>
        <dbReference type="ChEBI" id="CHEBI:83834"/>
        <dbReference type="EC" id="5.2.1.8"/>
    </reaction>
</comment>
<evidence type="ECO:0000256" key="5">
    <source>
        <dbReference type="PROSITE-ProRule" id="PRU00277"/>
    </source>
</evidence>
<gene>
    <name evidence="9" type="ORF">DM484_13930</name>
</gene>
<dbReference type="Gene3D" id="3.10.50.40">
    <property type="match status" value="1"/>
</dbReference>
<evidence type="ECO:0000256" key="4">
    <source>
        <dbReference type="ARBA" id="ARBA00023235"/>
    </source>
</evidence>
<dbReference type="Pfam" id="PF00254">
    <property type="entry name" value="FKBP_C"/>
    <property type="match status" value="1"/>
</dbReference>
<feature type="chain" id="PRO_5015945900" description="Peptidyl-prolyl cis-trans isomerase" evidence="7">
    <location>
        <begin position="21"/>
        <end position="153"/>
    </location>
</feature>
<feature type="signal peptide" evidence="7">
    <location>
        <begin position="1"/>
        <end position="20"/>
    </location>
</feature>
<dbReference type="PROSITE" id="PS50059">
    <property type="entry name" value="FKBP_PPIASE"/>
    <property type="match status" value="1"/>
</dbReference>
<evidence type="ECO:0000313" key="10">
    <source>
        <dbReference type="Proteomes" id="UP000249396"/>
    </source>
</evidence>
<feature type="domain" description="PPIase FKBP-type" evidence="8">
    <location>
        <begin position="70"/>
        <end position="152"/>
    </location>
</feature>
<dbReference type="PROSITE" id="PS51257">
    <property type="entry name" value="PROKAR_LIPOPROTEIN"/>
    <property type="match status" value="1"/>
</dbReference>
<dbReference type="Pfam" id="PF01346">
    <property type="entry name" value="FKBP_N"/>
    <property type="match status" value="1"/>
</dbReference>
<keyword evidence="4 5" id="KW-0413">Isomerase</keyword>
<dbReference type="EC" id="5.2.1.8" evidence="6"/>